<feature type="transmembrane region" description="Helical" evidence="8">
    <location>
        <begin position="1501"/>
        <end position="1522"/>
    </location>
</feature>
<evidence type="ECO:0000256" key="3">
    <source>
        <dbReference type="ARBA" id="ARBA00022737"/>
    </source>
</evidence>
<feature type="domain" description="F5/8 type C" evidence="9">
    <location>
        <begin position="584"/>
        <end position="747"/>
    </location>
</feature>
<dbReference type="SUPFAM" id="SSF48726">
    <property type="entry name" value="Immunoglobulin"/>
    <property type="match status" value="1"/>
</dbReference>
<dbReference type="PROSITE" id="PS50022">
    <property type="entry name" value="FA58C_3"/>
    <property type="match status" value="4"/>
</dbReference>
<reference evidence="14 15" key="1">
    <citation type="journal article" date="2007" name="Science">
        <title>Sea anemone genome reveals ancestral eumetazoan gene repertoire and genomic organization.</title>
        <authorList>
            <person name="Putnam N.H."/>
            <person name="Srivastava M."/>
            <person name="Hellsten U."/>
            <person name="Dirks B."/>
            <person name="Chapman J."/>
            <person name="Salamov A."/>
            <person name="Terry A."/>
            <person name="Shapiro H."/>
            <person name="Lindquist E."/>
            <person name="Kapitonov V.V."/>
            <person name="Jurka J."/>
            <person name="Genikhovich G."/>
            <person name="Grigoriev I.V."/>
            <person name="Lucas S.M."/>
            <person name="Steele R.E."/>
            <person name="Finnerty J.R."/>
            <person name="Technau U."/>
            <person name="Martindale M.Q."/>
            <person name="Rokhsar D.S."/>
        </authorList>
    </citation>
    <scope>NUCLEOTIDE SEQUENCE [LARGE SCALE GENOMIC DNA]</scope>
    <source>
        <strain evidence="15">CH2 X CH6</strain>
    </source>
</reference>
<dbReference type="Gene3D" id="2.60.40.10">
    <property type="entry name" value="Immunoglobulins"/>
    <property type="match status" value="3"/>
</dbReference>
<name>A7RNN5_NEMVE</name>
<dbReference type="STRING" id="45351.A7RNN5"/>
<feature type="domain" description="F5/8 type C" evidence="9">
    <location>
        <begin position="1"/>
        <end position="69"/>
    </location>
</feature>
<dbReference type="FunFam" id="2.60.40.10:FF:000028">
    <property type="entry name" value="Neuronal cell adhesion molecule"/>
    <property type="match status" value="1"/>
</dbReference>
<gene>
    <name evidence="14" type="ORF">NEMVEDRAFT_v1g199785</name>
</gene>
<dbReference type="Gene3D" id="1.20.1070.10">
    <property type="entry name" value="Rhodopsin 7-helix transmembrane proteins"/>
    <property type="match status" value="1"/>
</dbReference>
<dbReference type="Gene3D" id="2.60.120.260">
    <property type="entry name" value="Galactose-binding domain-like"/>
    <property type="match status" value="4"/>
</dbReference>
<keyword evidence="5 8" id="KW-0472">Membrane</keyword>
<feature type="domain" description="Fibronectin type-III" evidence="13">
    <location>
        <begin position="866"/>
        <end position="969"/>
    </location>
</feature>
<feature type="region of interest" description="Disordered" evidence="7">
    <location>
        <begin position="1815"/>
        <end position="1838"/>
    </location>
</feature>
<dbReference type="OMA" id="YGCEPIE"/>
<feature type="domain" description="G-protein coupled receptors family 2 profile 2" evidence="11">
    <location>
        <begin position="1396"/>
        <end position="1639"/>
    </location>
</feature>
<feature type="transmembrane region" description="Helical" evidence="8">
    <location>
        <begin position="1542"/>
        <end position="1567"/>
    </location>
</feature>
<dbReference type="PROSITE" id="PS50835">
    <property type="entry name" value="IG_LIKE"/>
    <property type="match status" value="1"/>
</dbReference>
<dbReference type="InterPro" id="IPR000203">
    <property type="entry name" value="GPS"/>
</dbReference>
<dbReference type="Pfam" id="PF26588">
    <property type="entry name" value="GAIN_ADGRA3"/>
    <property type="match status" value="1"/>
</dbReference>
<dbReference type="GO" id="GO:0007166">
    <property type="term" value="P:cell surface receptor signaling pathway"/>
    <property type="evidence" value="ECO:0007669"/>
    <property type="project" value="InterPro"/>
</dbReference>
<dbReference type="PANTHER" id="PTHR45692:SF1">
    <property type="entry name" value="G-PROTEIN COUPLED RECEPTORS FAMILY 2 PROFILE 2 DOMAIN-CONTAINING PROTEIN"/>
    <property type="match status" value="1"/>
</dbReference>
<dbReference type="PROSITE" id="PS50853">
    <property type="entry name" value="FN3"/>
    <property type="match status" value="2"/>
</dbReference>
<dbReference type="InterPro" id="IPR057244">
    <property type="entry name" value="GAIN_B"/>
</dbReference>
<feature type="domain" description="Fibronectin type-III" evidence="13">
    <location>
        <begin position="974"/>
        <end position="1067"/>
    </location>
</feature>
<dbReference type="InterPro" id="IPR017981">
    <property type="entry name" value="GPCR_2-like_7TM"/>
</dbReference>
<feature type="transmembrane region" description="Helical" evidence="8">
    <location>
        <begin position="1615"/>
        <end position="1637"/>
    </location>
</feature>
<feature type="transmembrane region" description="Helical" evidence="8">
    <location>
        <begin position="1463"/>
        <end position="1489"/>
    </location>
</feature>
<dbReference type="InterPro" id="IPR046338">
    <property type="entry name" value="GAIN_dom_sf"/>
</dbReference>
<keyword evidence="2 8" id="KW-0812">Transmembrane</keyword>
<feature type="domain" description="F5/8 type C" evidence="9">
    <location>
        <begin position="140"/>
        <end position="303"/>
    </location>
</feature>
<dbReference type="SUPFAM" id="SSF49265">
    <property type="entry name" value="Fibronectin type III"/>
    <property type="match status" value="1"/>
</dbReference>
<dbReference type="CDD" id="cd15040">
    <property type="entry name" value="7tmB2_Adhesion"/>
    <property type="match status" value="1"/>
</dbReference>
<dbReference type="InterPro" id="IPR007110">
    <property type="entry name" value="Ig-like_dom"/>
</dbReference>
<evidence type="ECO:0000259" key="9">
    <source>
        <dbReference type="PROSITE" id="PS50022"/>
    </source>
</evidence>
<dbReference type="Pfam" id="PF00754">
    <property type="entry name" value="F5_F8_type_C"/>
    <property type="match status" value="4"/>
</dbReference>
<accession>A7RNN5</accession>
<keyword evidence="4 8" id="KW-1133">Transmembrane helix</keyword>
<feature type="domain" description="GAIN-B" evidence="10">
    <location>
        <begin position="1200"/>
        <end position="1385"/>
    </location>
</feature>
<evidence type="ECO:0000256" key="7">
    <source>
        <dbReference type="SAM" id="MobiDB-lite"/>
    </source>
</evidence>
<keyword evidence="15" id="KW-1185">Reference proteome</keyword>
<dbReference type="SMART" id="SM00060">
    <property type="entry name" value="FN3"/>
    <property type="match status" value="1"/>
</dbReference>
<evidence type="ECO:0000313" key="15">
    <source>
        <dbReference type="Proteomes" id="UP000001593"/>
    </source>
</evidence>
<evidence type="ECO:0000259" key="10">
    <source>
        <dbReference type="PROSITE" id="PS50221"/>
    </source>
</evidence>
<dbReference type="PRINTS" id="PR00249">
    <property type="entry name" value="GPCRSECRETIN"/>
</dbReference>
<dbReference type="CDD" id="cd00063">
    <property type="entry name" value="FN3"/>
    <property type="match status" value="1"/>
</dbReference>
<dbReference type="FunFam" id="1.20.1070.10:FF:000495">
    <property type="entry name" value="Predicted protein"/>
    <property type="match status" value="1"/>
</dbReference>
<sequence length="1945" mass="220269">MEYTIEYSYDTFTWYDVKEKGASKVFPGNRNSNIPKSVKFSRPLTARSIRLHIKRWSSKKCLRMELYGCEPIEGKKSLRMKLYSCEPIEGKKGLRMELYSCEPIEGKKYLRMELAVNRSKIEGKKCLRMKLYSCEQIEDCETPVGMENRVIPDDHVTASSHWNNHEASNARLKNEAGFLNGTFRWGGWCTDNLDKHQYIQDDLRHILVLVYQSESFLYPLVNLGHGYMRDNFVKQYRMNYSIDGQEWKPYVRDGGSKIFLANWDNDTIRLNTFTRIFARFIRLNPIQWNSFGYVCMRIEIYECLPTRECDKPLGMKSRPGQVAIKDEQITASSEDSDLLRAALARLDEQSSTEKRSLGGWCAEDSDRDPYLQVDLLRVHTISGLATQGVAGHFAAYAMEYTIEYSYDTFTWYDVKEKGASKVFPGNRNSNIPKSVKFSRPLTARSIRLHIKRWSSKKCLRMELYGCEPIEGKKSLRMKLYGCEPIEGKKCLRMELYGCEPIEGKKCLRMELYGCEPIEGKKCLRMELYGCEPIEGKKCLRMELYGCEPIEGKKCLRMELYGCEPIEGKKCLRMELYSCEQIEDCETPVGMENRVIPDDHVTASSHWNNHEASNARLKNEAGFLNGTFRWGGWCTDNLDKHQYIQDDLRHILVLVYQSESFLYPLVNLGHGYMRDNFVKQYRMNYSIDGQEWKPYVRDGGSKIFLANWDNDTIRLNTFTRIFARFIRLNPIQWNSFGYVCMRIEIYECLPTRGSVPDVSPPGATFKVNRTSDLNLTCQVSGQQGAMSTWLKNGIPLAAPYLSSSSQLAPVLPDVTVNTQNFGNGTTLSHLSLRNIKYRDSGSVISCTAWYPDVAINTSRNVHVFVIAPRPIIKISNIKSRSVLIDIIDQSATETMKYFIRFRAIEQTTNGWTRVERMRAPARASLGRDIFTMVLDELVPYTTYISEVAPFYRNDDTGPYSEPIVFTTDEDVPSGPPRDVIIEPLKQGSIRVSWSVPDLEHRNGRIVKYEVQYALKGSAVLKTSLTQQLQKEINGLDPKGKYKVSVRAHTRIGPGPYSQSTLFDGVHAWKPKSETTKRLEQLSKVTVTDVNAGKVTAEVKNITAKKDSLKEEDILLTSYILKKVVLTNTSSETVGNSLLTTLSNVMDVDSDVLRRTQEKYNTSARFVEVLEVYIDKGGKFSIDTPNIAVHTQKIKSSFHGIHTTVTTTDNKINITTSTGTTLGARDPQVQIDMPSSMFPNNDTSNETVIFVYYKNSKLFKPNFRIQEVCRDGFTSRERRFFDGDTLSVERVERDIITESSPVIAASLKGRHVANLSEPVTITFKMPPDMILDNNSTKCRWWDFNANGGMGDWSAEGCQLEGIYNHTVVCQCDHMTNFAALVDVYGPSTKPCGAHELALSLIAYVGCGLSILGLALTIFTYAFFQKLRKEIAAKILLHLCSSLLCVLIVFTAGVDRAGSSNLSCQVVAVLIHYFLLVAFMWMLIEAYFMYLAFVKVWRDHGDYVMWKCAAIGWGLPAAVVVATIAVDKESYGGEHYCRLKDLPFFVAFLAPVVTIVLVNTVIFTIIMYKLSTRPLPSSADKDRGHEGMIQLRRALGILILVGLTWMFGFFAISTLRLAFTYLFAVCNCLQGFSIFMFYCVTQRNVRECWWALVTCNLKSLQKKHVYTDSYDRRRLSSASKAQHDAMRARTNTALTQIMQMPMRDVYRPEEPIPEKSSENPNYEGSLGEEPNMAADVTVYIEAADNGSHYSINQDISRQGSISGSFNTSFRSREPSGSRGTVNSVTSTPRLQVTRFKSGNSVGALSMDDRVPAAPYTKNTLTRTTSHQPAVYRPPESPSFLRRTKSASSLCKDNRFSTDSLISLGASTSSESLSSDTPSTPSGLVGKRLLRISDMDRDKYGELIVSPNRGSVRGIVGHVENKVDEYDDLIEKERKRSVSLPAQAYSYVT</sequence>
<dbReference type="InterPro" id="IPR058808">
    <property type="entry name" value="GAIN_ADGRA2/3"/>
</dbReference>
<dbReference type="InterPro" id="IPR036179">
    <property type="entry name" value="Ig-like_dom_sf"/>
</dbReference>
<dbReference type="CDD" id="cd00057">
    <property type="entry name" value="FA58C"/>
    <property type="match status" value="3"/>
</dbReference>
<feature type="transmembrane region" description="Helical" evidence="8">
    <location>
        <begin position="1394"/>
        <end position="1420"/>
    </location>
</feature>
<evidence type="ECO:0000256" key="1">
    <source>
        <dbReference type="ARBA" id="ARBA00004141"/>
    </source>
</evidence>
<dbReference type="InterPro" id="IPR036116">
    <property type="entry name" value="FN3_sf"/>
</dbReference>
<dbReference type="GO" id="GO:0004930">
    <property type="term" value="F:G protein-coupled receptor activity"/>
    <property type="evidence" value="ECO:0007669"/>
    <property type="project" value="InterPro"/>
</dbReference>
<evidence type="ECO:0000259" key="13">
    <source>
        <dbReference type="PROSITE" id="PS50853"/>
    </source>
</evidence>
<keyword evidence="3" id="KW-0677">Repeat</keyword>
<dbReference type="GO" id="GO:0005886">
    <property type="term" value="C:plasma membrane"/>
    <property type="evidence" value="ECO:0000318"/>
    <property type="project" value="GO_Central"/>
</dbReference>
<evidence type="ECO:0000256" key="8">
    <source>
        <dbReference type="SAM" id="Phobius"/>
    </source>
</evidence>
<dbReference type="PROSITE" id="PS50261">
    <property type="entry name" value="G_PROTEIN_RECEP_F2_4"/>
    <property type="match status" value="1"/>
</dbReference>
<evidence type="ECO:0000259" key="11">
    <source>
        <dbReference type="PROSITE" id="PS50261"/>
    </source>
</evidence>
<dbReference type="InterPro" id="IPR013783">
    <property type="entry name" value="Ig-like_fold"/>
</dbReference>
<evidence type="ECO:0000256" key="2">
    <source>
        <dbReference type="ARBA" id="ARBA00022692"/>
    </source>
</evidence>
<dbReference type="PANTHER" id="PTHR45692">
    <property type="entry name" value="G_PROTEIN_RECEP_F2_4 DOMAIN-CONTAINING PROTEIN"/>
    <property type="match status" value="1"/>
</dbReference>
<dbReference type="InterPro" id="IPR000421">
    <property type="entry name" value="FA58C"/>
</dbReference>
<evidence type="ECO:0000256" key="4">
    <source>
        <dbReference type="ARBA" id="ARBA00022989"/>
    </source>
</evidence>
<dbReference type="Proteomes" id="UP000001593">
    <property type="component" value="Unassembled WGS sequence"/>
</dbReference>
<dbReference type="HOGENOM" id="CLU_234897_0_0_1"/>
<dbReference type="SMART" id="SM00231">
    <property type="entry name" value="FA58C"/>
    <property type="match status" value="3"/>
</dbReference>
<dbReference type="Gene3D" id="2.60.220.50">
    <property type="match status" value="1"/>
</dbReference>
<dbReference type="Pfam" id="PF01825">
    <property type="entry name" value="GPS"/>
    <property type="match status" value="1"/>
</dbReference>
<dbReference type="MEROPS" id="P02.014"/>
<evidence type="ECO:0000256" key="6">
    <source>
        <dbReference type="ARBA" id="ARBA00023157"/>
    </source>
</evidence>
<keyword evidence="6" id="KW-1015">Disulfide bond</keyword>
<dbReference type="SUPFAM" id="SSF49785">
    <property type="entry name" value="Galactose-binding domain-like"/>
    <property type="match status" value="4"/>
</dbReference>
<dbReference type="InterPro" id="IPR003961">
    <property type="entry name" value="FN3_dom"/>
</dbReference>
<feature type="domain" description="Ig-like" evidence="12">
    <location>
        <begin position="755"/>
        <end position="861"/>
    </location>
</feature>
<feature type="domain" description="F5/8 type C" evidence="9">
    <location>
        <begin position="309"/>
        <end position="466"/>
    </location>
</feature>
<dbReference type="InterPro" id="IPR008979">
    <property type="entry name" value="Galactose-bd-like_sf"/>
</dbReference>
<dbReference type="EMBL" id="DS469523">
    <property type="protein sequence ID" value="EDO46959.1"/>
    <property type="molecule type" value="Genomic_DNA"/>
</dbReference>
<dbReference type="PROSITE" id="PS50221">
    <property type="entry name" value="GAIN_B"/>
    <property type="match status" value="1"/>
</dbReference>
<dbReference type="SUPFAM" id="SSF81321">
    <property type="entry name" value="Family A G protein-coupled receptor-like"/>
    <property type="match status" value="1"/>
</dbReference>
<dbReference type="InterPro" id="IPR000832">
    <property type="entry name" value="GPCR_2_secretin-like"/>
</dbReference>
<dbReference type="eggNOG" id="KOG4193">
    <property type="taxonomic scope" value="Eukaryota"/>
</dbReference>
<evidence type="ECO:0000259" key="12">
    <source>
        <dbReference type="PROSITE" id="PS50835"/>
    </source>
</evidence>
<dbReference type="InParanoid" id="A7RNN5"/>
<feature type="compositionally biased region" description="Polar residues" evidence="7">
    <location>
        <begin position="1815"/>
        <end position="1824"/>
    </location>
</feature>
<dbReference type="eggNOG" id="KOG4228">
    <property type="taxonomic scope" value="Eukaryota"/>
</dbReference>
<protein>
    <submittedName>
        <fullName evidence="14">Uncharacterized protein</fullName>
    </submittedName>
</protein>
<dbReference type="SMART" id="SM00303">
    <property type="entry name" value="GPS"/>
    <property type="match status" value="1"/>
</dbReference>
<feature type="transmembrane region" description="Helical" evidence="8">
    <location>
        <begin position="1432"/>
        <end position="1451"/>
    </location>
</feature>
<proteinExistence type="predicted"/>
<evidence type="ECO:0000313" key="14">
    <source>
        <dbReference type="EMBL" id="EDO46959.1"/>
    </source>
</evidence>
<dbReference type="Pfam" id="PF00041">
    <property type="entry name" value="fn3"/>
    <property type="match status" value="1"/>
</dbReference>
<dbReference type="Pfam" id="PF00002">
    <property type="entry name" value="7tm_2"/>
    <property type="match status" value="1"/>
</dbReference>
<feature type="region of interest" description="Disordered" evidence="7">
    <location>
        <begin position="1759"/>
        <end position="1781"/>
    </location>
</feature>
<evidence type="ECO:0000256" key="5">
    <source>
        <dbReference type="ARBA" id="ARBA00023136"/>
    </source>
</evidence>
<organism evidence="14 15">
    <name type="scientific">Nematostella vectensis</name>
    <name type="common">Starlet sea anemone</name>
    <dbReference type="NCBI Taxonomy" id="45351"/>
    <lineage>
        <taxon>Eukaryota</taxon>
        <taxon>Metazoa</taxon>
        <taxon>Cnidaria</taxon>
        <taxon>Anthozoa</taxon>
        <taxon>Hexacorallia</taxon>
        <taxon>Actiniaria</taxon>
        <taxon>Edwardsiidae</taxon>
        <taxon>Nematostella</taxon>
    </lineage>
</organism>
<feature type="transmembrane region" description="Helical" evidence="8">
    <location>
        <begin position="1588"/>
        <end position="1609"/>
    </location>
</feature>
<comment type="subcellular location">
    <subcellularLocation>
        <location evidence="1">Membrane</location>
        <topology evidence="1">Multi-pass membrane protein</topology>
    </subcellularLocation>
</comment>